<protein>
    <submittedName>
        <fullName evidence="7">DUF1758 domain-containing protein</fullName>
    </submittedName>
</protein>
<evidence type="ECO:0000313" key="5">
    <source>
        <dbReference type="EMBL" id="VDO60834.1"/>
    </source>
</evidence>
<accession>A0A183FDJ0</accession>
<keyword evidence="2" id="KW-0472">Membrane</keyword>
<dbReference type="AlphaFoldDB" id="A0A183FDJ0"/>
<evidence type="ECO:0000256" key="2">
    <source>
        <dbReference type="SAM" id="Phobius"/>
    </source>
</evidence>
<proteinExistence type="predicted"/>
<keyword evidence="2" id="KW-1133">Transmembrane helix</keyword>
<dbReference type="OrthoDB" id="5967017at2759"/>
<feature type="domain" description="DUF1758" evidence="3">
    <location>
        <begin position="217"/>
        <end position="369"/>
    </location>
</feature>
<gene>
    <name evidence="5" type="ORF">HPBE_LOCUS4317</name>
</gene>
<dbReference type="InterPro" id="IPR008737">
    <property type="entry name" value="DUF1758"/>
</dbReference>
<feature type="region of interest" description="Disordered" evidence="1">
    <location>
        <begin position="130"/>
        <end position="191"/>
    </location>
</feature>
<dbReference type="InterPro" id="IPR010826">
    <property type="entry name" value="Phlebovirus_G1"/>
</dbReference>
<dbReference type="Proteomes" id="UP000050761">
    <property type="component" value="Unassembled WGS sequence"/>
</dbReference>
<reference evidence="7" key="2">
    <citation type="submission" date="2019-09" db="UniProtKB">
        <authorList>
            <consortium name="WormBaseParasite"/>
        </authorList>
    </citation>
    <scope>IDENTIFICATION</scope>
</reference>
<evidence type="ECO:0000259" key="3">
    <source>
        <dbReference type="Pfam" id="PF05585"/>
    </source>
</evidence>
<dbReference type="EMBL" id="UZAH01025298">
    <property type="protein sequence ID" value="VDO60834.1"/>
    <property type="molecule type" value="Genomic_DNA"/>
</dbReference>
<evidence type="ECO:0000256" key="1">
    <source>
        <dbReference type="SAM" id="MobiDB-lite"/>
    </source>
</evidence>
<organism evidence="6 7">
    <name type="scientific">Heligmosomoides polygyrus</name>
    <name type="common">Parasitic roundworm</name>
    <dbReference type="NCBI Taxonomy" id="6339"/>
    <lineage>
        <taxon>Eukaryota</taxon>
        <taxon>Metazoa</taxon>
        <taxon>Ecdysozoa</taxon>
        <taxon>Nematoda</taxon>
        <taxon>Chromadorea</taxon>
        <taxon>Rhabditida</taxon>
        <taxon>Rhabditina</taxon>
        <taxon>Rhabditomorpha</taxon>
        <taxon>Strongyloidea</taxon>
        <taxon>Heligmosomidae</taxon>
        <taxon>Heligmosomoides</taxon>
    </lineage>
</organism>
<sequence>MADSQSIRRQIGKLSKQITRQITTVHDTLADYEIKLDNVQLGNIPSDDLPLLRKDCTTARSNLLASYIKLEQLHKNYTIAHLAGQQRTSTFNNFIEKYGDYRTTLATAVPVLEKMDILFNAIDDELTKRHLPLPGPTPSPSDALSLESNTSKPLYQTNRRRQSINKRKNAILSSSGAAYPPKITTTRPEPPQSELAATLHVSQSTKTVKPPLMCTDVVLFNPTNTDKEVCVPVLLDTGASQSYITNDLATVLQLRTSSPQEITMFTFGNDEPISMQATNHKVGIRFINNATAILHVQALPILTTELKYSSFQETNDAQNQPVRKKIATPQLFIGMDYFCDLVFHDNFSISLLKNGYRVLETRIGKIVTDHSLRFNNSNITIVNYSSTLSSPARHTDLDKLVERFWTHESMGIIDEPNQSINEQCLDDFNSSIRYNPKERSKHKKIGFFNQIQLYDGTILLVPRLQITVKDYLTPNDFICVNSEGRRVDPTSPFQGTSLFCERHNCDEAAENFCMHDTPIALFDYSDAQESNKMIPIKAWGTTTREFYGHKSNGSSNAVSLSVMCSKGGITLQSNQEVDTIEACITSFCIFISQTSAKSLLFPTELIAFKYDVVIKVWQKGILVHQASTTCPPHPICEVLHCRLCLEHIYNTQCWRTLDIAFAISMFLLITTLCWILIPLIAIIKKLLNILLFPVKQLFKLLRRIRS</sequence>
<evidence type="ECO:0000313" key="7">
    <source>
        <dbReference type="WBParaSite" id="HPBE_0000431601-mRNA-1"/>
    </source>
</evidence>
<keyword evidence="6" id="KW-1185">Reference proteome</keyword>
<dbReference type="Pfam" id="PF07243">
    <property type="entry name" value="Phlebovirus_G1"/>
    <property type="match status" value="1"/>
</dbReference>
<dbReference type="WBParaSite" id="HPBE_0000431601-mRNA-1">
    <property type="protein sequence ID" value="HPBE_0000431601-mRNA-1"/>
    <property type="gene ID" value="HPBE_0000431601"/>
</dbReference>
<reference evidence="5 6" key="1">
    <citation type="submission" date="2018-11" db="EMBL/GenBank/DDBJ databases">
        <authorList>
            <consortium name="Pathogen Informatics"/>
        </authorList>
    </citation>
    <scope>NUCLEOTIDE SEQUENCE [LARGE SCALE GENOMIC DNA]</scope>
</reference>
<feature type="transmembrane region" description="Helical" evidence="2">
    <location>
        <begin position="659"/>
        <end position="683"/>
    </location>
</feature>
<name>A0A183FDJ0_HELPZ</name>
<keyword evidence="2" id="KW-0812">Transmembrane</keyword>
<evidence type="ECO:0000313" key="6">
    <source>
        <dbReference type="Proteomes" id="UP000050761"/>
    </source>
</evidence>
<evidence type="ECO:0000259" key="4">
    <source>
        <dbReference type="Pfam" id="PF07243"/>
    </source>
</evidence>
<accession>A0A3P7XQY6</accession>
<feature type="domain" description="Phlebovirus glycoprotein G1" evidence="4">
    <location>
        <begin position="494"/>
        <end position="700"/>
    </location>
</feature>
<feature type="compositionally biased region" description="Polar residues" evidence="1">
    <location>
        <begin position="140"/>
        <end position="157"/>
    </location>
</feature>
<dbReference type="GO" id="GO:0016020">
    <property type="term" value="C:membrane"/>
    <property type="evidence" value="ECO:0007669"/>
    <property type="project" value="InterPro"/>
</dbReference>
<dbReference type="Pfam" id="PF05585">
    <property type="entry name" value="DUF1758"/>
    <property type="match status" value="1"/>
</dbReference>
<feature type="compositionally biased region" description="Basic residues" evidence="1">
    <location>
        <begin position="158"/>
        <end position="169"/>
    </location>
</feature>